<reference evidence="4 5" key="1">
    <citation type="submission" date="2020-08" db="EMBL/GenBank/DDBJ databases">
        <title>A Genomic Blueprint of the Chicken Gut Microbiome.</title>
        <authorList>
            <person name="Gilroy R."/>
            <person name="Ravi A."/>
            <person name="Getino M."/>
            <person name="Pursley I."/>
            <person name="Horton D.L."/>
            <person name="Alikhan N.-F."/>
            <person name="Baker D."/>
            <person name="Gharbi K."/>
            <person name="Hall N."/>
            <person name="Watson M."/>
            <person name="Adriaenssens E.M."/>
            <person name="Foster-Nyarko E."/>
            <person name="Jarju S."/>
            <person name="Secka A."/>
            <person name="Antonio M."/>
            <person name="Oren A."/>
            <person name="Chaudhuri R."/>
            <person name="La Ragione R.M."/>
            <person name="Hildebrand F."/>
            <person name="Pallen M.J."/>
        </authorList>
    </citation>
    <scope>NUCLEOTIDE SEQUENCE [LARGE SCALE GENOMIC DNA]</scope>
    <source>
        <strain evidence="4 5">Sa2CVA6</strain>
    </source>
</reference>
<dbReference type="InterPro" id="IPR059020">
    <property type="entry name" value="CapW_CTD"/>
</dbReference>
<dbReference type="EMBL" id="JACSQK010000002">
    <property type="protein sequence ID" value="MBD7959537.1"/>
    <property type="molecule type" value="Genomic_DNA"/>
</dbReference>
<dbReference type="InterPro" id="IPR051534">
    <property type="entry name" value="CBASS_pafABC_assoc_protein"/>
</dbReference>
<dbReference type="PIRSF" id="PIRSF015558">
    <property type="entry name" value="Txn_reg_DeoR_prd"/>
    <property type="match status" value="1"/>
</dbReference>
<evidence type="ECO:0000259" key="2">
    <source>
        <dbReference type="Pfam" id="PF26107"/>
    </source>
</evidence>
<dbReference type="Pfam" id="PF26107">
    <property type="entry name" value="BrxR_CTD"/>
    <property type="match status" value="1"/>
</dbReference>
<dbReference type="PROSITE" id="PS52050">
    <property type="entry name" value="WYL"/>
    <property type="match status" value="1"/>
</dbReference>
<keyword evidence="5" id="KW-1185">Reference proteome</keyword>
<organism evidence="4 5">
    <name type="scientific">Comamonas avium</name>
    <dbReference type="NCBI Taxonomy" id="2762231"/>
    <lineage>
        <taxon>Bacteria</taxon>
        <taxon>Pseudomonadati</taxon>
        <taxon>Pseudomonadota</taxon>
        <taxon>Betaproteobacteria</taxon>
        <taxon>Burkholderiales</taxon>
        <taxon>Comamonadaceae</taxon>
        <taxon>Comamonas</taxon>
    </lineage>
</organism>
<evidence type="ECO:0000313" key="5">
    <source>
        <dbReference type="Proteomes" id="UP000634919"/>
    </source>
</evidence>
<accession>A0ABR8S7U0</accession>
<protein>
    <submittedName>
        <fullName evidence="4">WYL domain-containing protein</fullName>
    </submittedName>
</protein>
<evidence type="ECO:0000259" key="3">
    <source>
        <dbReference type="Pfam" id="PF26109"/>
    </source>
</evidence>
<dbReference type="PANTHER" id="PTHR34580">
    <property type="match status" value="1"/>
</dbReference>
<evidence type="ECO:0000259" key="1">
    <source>
        <dbReference type="Pfam" id="PF13280"/>
    </source>
</evidence>
<feature type="domain" description="DNA-binding transcriptional repressor CapW winged helix-turn-helix" evidence="3">
    <location>
        <begin position="19"/>
        <end position="92"/>
    </location>
</feature>
<dbReference type="RefSeq" id="WP_191722288.1">
    <property type="nucleotide sequence ID" value="NZ_JACSQK010000002.1"/>
</dbReference>
<feature type="domain" description="WYL" evidence="1">
    <location>
        <begin position="127"/>
        <end position="194"/>
    </location>
</feature>
<evidence type="ECO:0000313" key="4">
    <source>
        <dbReference type="EMBL" id="MBD7959537.1"/>
    </source>
</evidence>
<dbReference type="InterPro" id="IPR016634">
    <property type="entry name" value="CapW-like"/>
</dbReference>
<feature type="domain" description="DNA-binding transcriptional repressor CapW C-terminal dimerisation" evidence="2">
    <location>
        <begin position="217"/>
        <end position="285"/>
    </location>
</feature>
<dbReference type="InterPro" id="IPR059019">
    <property type="entry name" value="WHD_CapW"/>
</dbReference>
<gene>
    <name evidence="4" type="ORF">H9646_03505</name>
</gene>
<proteinExistence type="predicted"/>
<dbReference type="Proteomes" id="UP000634919">
    <property type="component" value="Unassembled WGS sequence"/>
</dbReference>
<name>A0ABR8S7U0_9BURK</name>
<dbReference type="Pfam" id="PF13280">
    <property type="entry name" value="WYL"/>
    <property type="match status" value="1"/>
</dbReference>
<dbReference type="InterPro" id="IPR026881">
    <property type="entry name" value="WYL_dom"/>
</dbReference>
<dbReference type="Pfam" id="PF26109">
    <property type="entry name" value="WHD_BrxR"/>
    <property type="match status" value="1"/>
</dbReference>
<comment type="caution">
    <text evidence="4">The sequence shown here is derived from an EMBL/GenBank/DDBJ whole genome shotgun (WGS) entry which is preliminary data.</text>
</comment>
<dbReference type="PANTHER" id="PTHR34580:SF3">
    <property type="entry name" value="PROTEIN PAFB"/>
    <property type="match status" value="1"/>
</dbReference>
<sequence length="306" mass="34628">MPSTQDKDSEHASSLTLKQRERLAFIDFQLYFLGELRRNDLVERFGISAVVATRTIAEYLALAPNNCKLDNKTKVYRPEPGFSPWHQHSVGQALATLAQGLTLSFGHEQNALLPSELSPELSMPRLEILAPVARAIHQGKAIKVKYVSLSSGETEREIVPFALVNNRVRWHIRAYDRKNNKFLDFVLRRILSVSILEDEPVREHERATSDIEWNRIIGLELVPHPKLKRPEVILHDYDMTDGVLKVNVRAANVGYLMRLWGVDCSPDHSASKDNAEEFHLWLRDPLSIYGAPGLALAPGYARPVTP</sequence>